<protein>
    <submittedName>
        <fullName evidence="1">Uncharacterized protein</fullName>
    </submittedName>
</protein>
<name>A0A8J7UUW1_9BACT</name>
<comment type="caution">
    <text evidence="1">The sequence shown here is derived from an EMBL/GenBank/DDBJ whole genome shotgun (WGS) entry which is preliminary data.</text>
</comment>
<dbReference type="AlphaFoldDB" id="A0A8J7UUW1"/>
<dbReference type="Proteomes" id="UP000673975">
    <property type="component" value="Unassembled WGS sequence"/>
</dbReference>
<proteinExistence type="predicted"/>
<dbReference type="EMBL" id="JAFIDN010000002">
    <property type="protein sequence ID" value="MBP3191881.1"/>
    <property type="molecule type" value="Genomic_DNA"/>
</dbReference>
<keyword evidence="2" id="KW-1185">Reference proteome</keyword>
<reference evidence="1" key="1">
    <citation type="submission" date="2021-02" db="EMBL/GenBank/DDBJ databases">
        <title>Natronogracilivirga saccharolytica gen. nov. sp. nov. a new anaerobic, haloalkiliphilic carbohydrate-fermenting bacterium from soda lake and proposing of Cyclonatronumiaceae fam. nov. in the phylum Balneolaeota.</title>
        <authorList>
            <person name="Zhilina T.N."/>
            <person name="Sorokin D.Y."/>
            <person name="Zavarzina D.G."/>
            <person name="Toshchakov S.V."/>
            <person name="Kublanov I.V."/>
        </authorList>
    </citation>
    <scope>NUCLEOTIDE SEQUENCE</scope>
    <source>
        <strain evidence="1">Z-1702</strain>
    </source>
</reference>
<evidence type="ECO:0000313" key="2">
    <source>
        <dbReference type="Proteomes" id="UP000673975"/>
    </source>
</evidence>
<dbReference type="RefSeq" id="WP_210510723.1">
    <property type="nucleotide sequence ID" value="NZ_JAFIDN010000002.1"/>
</dbReference>
<sequence>MLIFFALAAEVYGQNQPDNIAFEFKQIQKGDNSSDTLLGRAYYFDESLHLHVHHPVNQISYVDGGSMKVYYPYSNRGYHMSSDTPFDLPIVNSLIASLKDDYGLAAIGFKVRSNSTSGDTLITQWEHASGSENGVFEVYHSGNVIVKARFEAQSISLETELDGHKTIDGHAIPTKISTSHQNQRSSTHEKLYFDEISVNPDIPDSVRNFAFPENAEIETRQF</sequence>
<evidence type="ECO:0000313" key="1">
    <source>
        <dbReference type="EMBL" id="MBP3191881.1"/>
    </source>
</evidence>
<gene>
    <name evidence="1" type="ORF">NATSA_04300</name>
</gene>
<organism evidence="1 2">
    <name type="scientific">Natronogracilivirga saccharolytica</name>
    <dbReference type="NCBI Taxonomy" id="2812953"/>
    <lineage>
        <taxon>Bacteria</taxon>
        <taxon>Pseudomonadati</taxon>
        <taxon>Balneolota</taxon>
        <taxon>Balneolia</taxon>
        <taxon>Balneolales</taxon>
        <taxon>Cyclonatronaceae</taxon>
        <taxon>Natronogracilivirga</taxon>
    </lineage>
</organism>
<dbReference type="Gene3D" id="2.50.20.10">
    <property type="entry name" value="Lipoprotein localisation LolA/LolB/LppX"/>
    <property type="match status" value="1"/>
</dbReference>
<accession>A0A8J7UUW1</accession>